<reference evidence="3" key="1">
    <citation type="submission" date="2020-12" db="EMBL/GenBank/DDBJ databases">
        <title>Snuella sp. nov., isolated from sediment in Incheon.</title>
        <authorList>
            <person name="Kim W."/>
        </authorList>
    </citation>
    <scope>NUCLEOTIDE SEQUENCE</scope>
    <source>
        <strain evidence="3">CAU 1569</strain>
    </source>
</reference>
<comment type="caution">
    <text evidence="3">The sequence shown here is derived from an EMBL/GenBank/DDBJ whole genome shotgun (WGS) entry which is preliminary data.</text>
</comment>
<evidence type="ECO:0000313" key="4">
    <source>
        <dbReference type="Proteomes" id="UP000610931"/>
    </source>
</evidence>
<dbReference type="EMBL" id="JAELVQ010000021">
    <property type="protein sequence ID" value="MBJ6369169.1"/>
    <property type="molecule type" value="Genomic_DNA"/>
</dbReference>
<dbReference type="RefSeq" id="WP_199116026.1">
    <property type="nucleotide sequence ID" value="NZ_JAELVQ010000021.1"/>
</dbReference>
<feature type="domain" description="Endonuclease/exonuclease/phosphatase" evidence="2">
    <location>
        <begin position="27"/>
        <end position="293"/>
    </location>
</feature>
<proteinExistence type="predicted"/>
<dbReference type="InterPro" id="IPR005135">
    <property type="entry name" value="Endo/exonuclease/phosphatase"/>
</dbReference>
<gene>
    <name evidence="3" type="ORF">JF259_13825</name>
</gene>
<dbReference type="Gene3D" id="3.60.10.10">
    <property type="entry name" value="Endonuclease/exonuclease/phosphatase"/>
    <property type="match status" value="1"/>
</dbReference>
<organism evidence="3 4">
    <name type="scientific">Snuella sedimenti</name>
    <dbReference type="NCBI Taxonomy" id="2798802"/>
    <lineage>
        <taxon>Bacteria</taxon>
        <taxon>Pseudomonadati</taxon>
        <taxon>Bacteroidota</taxon>
        <taxon>Flavobacteriia</taxon>
        <taxon>Flavobacteriales</taxon>
        <taxon>Flavobacteriaceae</taxon>
        <taxon>Snuella</taxon>
    </lineage>
</organism>
<dbReference type="PANTHER" id="PTHR41349">
    <property type="match status" value="1"/>
</dbReference>
<accession>A0A8J7JDM3</accession>
<keyword evidence="3" id="KW-0255">Endonuclease</keyword>
<dbReference type="InterPro" id="IPR036691">
    <property type="entry name" value="Endo/exonu/phosph_ase_sf"/>
</dbReference>
<feature type="chain" id="PRO_5035297710" evidence="1">
    <location>
        <begin position="22"/>
        <end position="304"/>
    </location>
</feature>
<keyword evidence="1" id="KW-0732">Signal</keyword>
<dbReference type="GO" id="GO:0004519">
    <property type="term" value="F:endonuclease activity"/>
    <property type="evidence" value="ECO:0007669"/>
    <property type="project" value="UniProtKB-KW"/>
</dbReference>
<evidence type="ECO:0000313" key="3">
    <source>
        <dbReference type="EMBL" id="MBJ6369169.1"/>
    </source>
</evidence>
<keyword evidence="3" id="KW-0540">Nuclease</keyword>
<dbReference type="PANTHER" id="PTHR41349:SF1">
    <property type="entry name" value="PROTEIN CBG08683"/>
    <property type="match status" value="1"/>
</dbReference>
<evidence type="ECO:0000259" key="2">
    <source>
        <dbReference type="Pfam" id="PF03372"/>
    </source>
</evidence>
<keyword evidence="4" id="KW-1185">Reference proteome</keyword>
<name>A0A8J7JDM3_9FLAO</name>
<dbReference type="SUPFAM" id="SSF56219">
    <property type="entry name" value="DNase I-like"/>
    <property type="match status" value="1"/>
</dbReference>
<dbReference type="Proteomes" id="UP000610931">
    <property type="component" value="Unassembled WGS sequence"/>
</dbReference>
<protein>
    <submittedName>
        <fullName evidence="3">Endonuclease/exonuclease/phosphatase family protein</fullName>
    </submittedName>
</protein>
<keyword evidence="3" id="KW-0378">Hydrolase</keyword>
<sequence>MKYFWCILILLAFSCKVPPQAFTFKVMAWNILHGGNDIHNGSTHVIEIIKNIDPDIILMVETYGSGKKIADSLGYHFHLIAPKGTALDDKRINLSIMSKFPFGKRIDTEYPFYLGGREVVINNQTIRLFSNWFHYLPWDDAPETMGMTSKELLIWEQTGPKYEMIQKVLPYLKEYTSQTDAIPMIFGGDLNTPSHLDWGENTKSLHNGLVVPWYATKVLEDMGLVDTYRTLNPDPITHPGITWDTKGKEDEHRIDYIYYKGGMLNAVKSESYKAFLGDTLKINANKIPYPSDHGFVVTTFQLKK</sequence>
<feature type="signal peptide" evidence="1">
    <location>
        <begin position="1"/>
        <end position="21"/>
    </location>
</feature>
<dbReference type="Pfam" id="PF03372">
    <property type="entry name" value="Exo_endo_phos"/>
    <property type="match status" value="1"/>
</dbReference>
<dbReference type="PROSITE" id="PS51257">
    <property type="entry name" value="PROKAR_LIPOPROTEIN"/>
    <property type="match status" value="1"/>
</dbReference>
<evidence type="ECO:0000256" key="1">
    <source>
        <dbReference type="SAM" id="SignalP"/>
    </source>
</evidence>
<dbReference type="AlphaFoldDB" id="A0A8J7JDM3"/>